<name>A0A9P5Q4W7_9AGAR</name>
<dbReference type="Gene3D" id="1.10.630.10">
    <property type="entry name" value="Cytochrome P450"/>
    <property type="match status" value="1"/>
</dbReference>
<dbReference type="PRINTS" id="PR00463">
    <property type="entry name" value="EP450I"/>
</dbReference>
<evidence type="ECO:0000256" key="11">
    <source>
        <dbReference type="ARBA" id="ARBA00023033"/>
    </source>
</evidence>
<dbReference type="InterPro" id="IPR002401">
    <property type="entry name" value="Cyt_P450_E_grp-I"/>
</dbReference>
<organism evidence="15 16">
    <name type="scientific">Rhodocollybia butyracea</name>
    <dbReference type="NCBI Taxonomy" id="206335"/>
    <lineage>
        <taxon>Eukaryota</taxon>
        <taxon>Fungi</taxon>
        <taxon>Dikarya</taxon>
        <taxon>Basidiomycota</taxon>
        <taxon>Agaricomycotina</taxon>
        <taxon>Agaricomycetes</taxon>
        <taxon>Agaricomycetidae</taxon>
        <taxon>Agaricales</taxon>
        <taxon>Marasmiineae</taxon>
        <taxon>Omphalotaceae</taxon>
        <taxon>Rhodocollybia</taxon>
    </lineage>
</organism>
<evidence type="ECO:0000256" key="2">
    <source>
        <dbReference type="ARBA" id="ARBA00004167"/>
    </source>
</evidence>
<dbReference type="GO" id="GO:0004497">
    <property type="term" value="F:monooxygenase activity"/>
    <property type="evidence" value="ECO:0007669"/>
    <property type="project" value="UniProtKB-KW"/>
</dbReference>
<reference evidence="15" key="1">
    <citation type="submission" date="2020-11" db="EMBL/GenBank/DDBJ databases">
        <authorList>
            <consortium name="DOE Joint Genome Institute"/>
            <person name="Ahrendt S."/>
            <person name="Riley R."/>
            <person name="Andreopoulos W."/>
            <person name="Labutti K."/>
            <person name="Pangilinan J."/>
            <person name="Ruiz-Duenas F.J."/>
            <person name="Barrasa J.M."/>
            <person name="Sanchez-Garcia M."/>
            <person name="Camarero S."/>
            <person name="Miyauchi S."/>
            <person name="Serrano A."/>
            <person name="Linde D."/>
            <person name="Babiker R."/>
            <person name="Drula E."/>
            <person name="Ayuso-Fernandez I."/>
            <person name="Pacheco R."/>
            <person name="Padilla G."/>
            <person name="Ferreira P."/>
            <person name="Barriuso J."/>
            <person name="Kellner H."/>
            <person name="Castanera R."/>
            <person name="Alfaro M."/>
            <person name="Ramirez L."/>
            <person name="Pisabarro A.G."/>
            <person name="Kuo A."/>
            <person name="Tritt A."/>
            <person name="Lipzen A."/>
            <person name="He G."/>
            <person name="Yan M."/>
            <person name="Ng V."/>
            <person name="Cullen D."/>
            <person name="Martin F."/>
            <person name="Rosso M.-N."/>
            <person name="Henrissat B."/>
            <person name="Hibbett D."/>
            <person name="Martinez A.T."/>
            <person name="Grigoriev I.V."/>
        </authorList>
    </citation>
    <scope>NUCLEOTIDE SEQUENCE</scope>
    <source>
        <strain evidence="15">AH 40177</strain>
    </source>
</reference>
<dbReference type="GO" id="GO:0005506">
    <property type="term" value="F:iron ion binding"/>
    <property type="evidence" value="ECO:0007669"/>
    <property type="project" value="InterPro"/>
</dbReference>
<keyword evidence="10 14" id="KW-0408">Iron</keyword>
<keyword evidence="7 14" id="KW-0479">Metal-binding</keyword>
<evidence type="ECO:0000313" key="16">
    <source>
        <dbReference type="Proteomes" id="UP000772434"/>
    </source>
</evidence>
<evidence type="ECO:0000256" key="4">
    <source>
        <dbReference type="ARBA" id="ARBA00010617"/>
    </source>
</evidence>
<evidence type="ECO:0000256" key="12">
    <source>
        <dbReference type="ARBA" id="ARBA00023136"/>
    </source>
</evidence>
<gene>
    <name evidence="15" type="ORF">BDP27DRAFT_1399555</name>
</gene>
<comment type="cofactor">
    <cofactor evidence="1 14">
        <name>heme</name>
        <dbReference type="ChEBI" id="CHEBI:30413"/>
    </cofactor>
</comment>
<dbReference type="PANTHER" id="PTHR46300">
    <property type="entry name" value="P450, PUTATIVE (EUROFUNG)-RELATED-RELATED"/>
    <property type="match status" value="1"/>
</dbReference>
<evidence type="ECO:0000256" key="8">
    <source>
        <dbReference type="ARBA" id="ARBA00022989"/>
    </source>
</evidence>
<comment type="pathway">
    <text evidence="3">Secondary metabolite biosynthesis.</text>
</comment>
<dbReference type="InterPro" id="IPR050364">
    <property type="entry name" value="Cytochrome_P450_fung"/>
</dbReference>
<dbReference type="GO" id="GO:0016705">
    <property type="term" value="F:oxidoreductase activity, acting on paired donors, with incorporation or reduction of molecular oxygen"/>
    <property type="evidence" value="ECO:0007669"/>
    <property type="project" value="InterPro"/>
</dbReference>
<sequence>MVIIVVASKRPIVYLNFAGQNVVLLNTKEVANELLDRRSANYSDRPNNIVANYLGGLLVLPLTRYGKRWHTMRRASHSVLNTAPLTSIQRTAASNMVSMCYGKPPLSSDEPILQKLNDMAHRLTTSVYPGTHLVEIFPILDYFPSFMTKWKRDAKEDYKKFTTFFEQCFEEALEHKERASLSVKLAEEQIKTGLTDLEKVWVSGTLYLAGYETTTIVLAWLLYVVTIYPDVQRKAQEEIDQVVGRARAPTFGDMEHLPYVQAIVKEVFRWQSPVPFGLPHASMEDDWYEDKYFIPKGTICIANIWSINRSTNIYGADAVEFRPERFLNEDGTLRSDEDEHSAYGFGRRICVGRHVADNSLFINIATVLWALNIVPSTDKEVPQEQKRDSLRDIMNRPPELQRNFIPRFPEVEGILDDMISDMVVQPY</sequence>
<evidence type="ECO:0000256" key="1">
    <source>
        <dbReference type="ARBA" id="ARBA00001971"/>
    </source>
</evidence>
<keyword evidence="5 14" id="KW-0349">Heme</keyword>
<comment type="caution">
    <text evidence="15">The sequence shown here is derived from an EMBL/GenBank/DDBJ whole genome shotgun (WGS) entry which is preliminary data.</text>
</comment>
<comment type="subcellular location">
    <subcellularLocation>
        <location evidence="2">Membrane</location>
        <topology evidence="2">Single-pass membrane protein</topology>
    </subcellularLocation>
</comment>
<dbReference type="Proteomes" id="UP000772434">
    <property type="component" value="Unassembled WGS sequence"/>
</dbReference>
<keyword evidence="11" id="KW-0503">Monooxygenase</keyword>
<evidence type="ECO:0000256" key="7">
    <source>
        <dbReference type="ARBA" id="ARBA00022723"/>
    </source>
</evidence>
<accession>A0A9P5Q4W7</accession>
<protein>
    <submittedName>
        <fullName evidence="15">Cytochrome P450</fullName>
    </submittedName>
</protein>
<evidence type="ECO:0000256" key="3">
    <source>
        <dbReference type="ARBA" id="ARBA00005179"/>
    </source>
</evidence>
<evidence type="ECO:0000256" key="13">
    <source>
        <dbReference type="ARBA" id="ARBA00023180"/>
    </source>
</evidence>
<dbReference type="CDD" id="cd11065">
    <property type="entry name" value="CYP64-like"/>
    <property type="match status" value="1"/>
</dbReference>
<keyword evidence="12" id="KW-0472">Membrane</keyword>
<evidence type="ECO:0000256" key="6">
    <source>
        <dbReference type="ARBA" id="ARBA00022692"/>
    </source>
</evidence>
<comment type="similarity">
    <text evidence="4">Belongs to the cytochrome P450 family.</text>
</comment>
<dbReference type="Pfam" id="PF00067">
    <property type="entry name" value="p450"/>
    <property type="match status" value="1"/>
</dbReference>
<evidence type="ECO:0000256" key="5">
    <source>
        <dbReference type="ARBA" id="ARBA00022617"/>
    </source>
</evidence>
<evidence type="ECO:0000256" key="10">
    <source>
        <dbReference type="ARBA" id="ARBA00023004"/>
    </source>
</evidence>
<evidence type="ECO:0000256" key="9">
    <source>
        <dbReference type="ARBA" id="ARBA00023002"/>
    </source>
</evidence>
<evidence type="ECO:0000256" key="14">
    <source>
        <dbReference type="PIRSR" id="PIRSR602401-1"/>
    </source>
</evidence>
<dbReference type="PANTHER" id="PTHR46300:SF2">
    <property type="entry name" value="CYTOCHROME P450 MONOOXYGENASE ALNH-RELATED"/>
    <property type="match status" value="1"/>
</dbReference>
<proteinExistence type="inferred from homology"/>
<dbReference type="EMBL" id="JADNRY010000013">
    <property type="protein sequence ID" value="KAF9074345.1"/>
    <property type="molecule type" value="Genomic_DNA"/>
</dbReference>
<dbReference type="InterPro" id="IPR036396">
    <property type="entry name" value="Cyt_P450_sf"/>
</dbReference>
<dbReference type="OrthoDB" id="2789670at2759"/>
<dbReference type="InterPro" id="IPR001128">
    <property type="entry name" value="Cyt_P450"/>
</dbReference>
<keyword evidence="6" id="KW-0812">Transmembrane</keyword>
<dbReference type="SUPFAM" id="SSF48264">
    <property type="entry name" value="Cytochrome P450"/>
    <property type="match status" value="1"/>
</dbReference>
<dbReference type="GO" id="GO:0016020">
    <property type="term" value="C:membrane"/>
    <property type="evidence" value="ECO:0007669"/>
    <property type="project" value="UniProtKB-SubCell"/>
</dbReference>
<dbReference type="AlphaFoldDB" id="A0A9P5Q4W7"/>
<keyword evidence="13" id="KW-0325">Glycoprotein</keyword>
<dbReference type="GO" id="GO:0020037">
    <property type="term" value="F:heme binding"/>
    <property type="evidence" value="ECO:0007669"/>
    <property type="project" value="InterPro"/>
</dbReference>
<feature type="binding site" description="axial binding residue" evidence="14">
    <location>
        <position position="350"/>
    </location>
    <ligand>
        <name>heme</name>
        <dbReference type="ChEBI" id="CHEBI:30413"/>
    </ligand>
    <ligandPart>
        <name>Fe</name>
        <dbReference type="ChEBI" id="CHEBI:18248"/>
    </ligandPart>
</feature>
<dbReference type="PRINTS" id="PR00385">
    <property type="entry name" value="P450"/>
</dbReference>
<keyword evidence="9" id="KW-0560">Oxidoreductase</keyword>
<evidence type="ECO:0000313" key="15">
    <source>
        <dbReference type="EMBL" id="KAF9074345.1"/>
    </source>
</evidence>
<keyword evidence="8" id="KW-1133">Transmembrane helix</keyword>
<keyword evidence="16" id="KW-1185">Reference proteome</keyword>